<dbReference type="EMBL" id="SMOL01000781">
    <property type="protein sequence ID" value="KAB2596171.1"/>
    <property type="molecule type" value="Genomic_DNA"/>
</dbReference>
<protein>
    <submittedName>
        <fullName evidence="2">Uncharacterized protein</fullName>
    </submittedName>
</protein>
<evidence type="ECO:0000313" key="3">
    <source>
        <dbReference type="Proteomes" id="UP000327157"/>
    </source>
</evidence>
<keyword evidence="3" id="KW-1185">Reference proteome</keyword>
<gene>
    <name evidence="2" type="ORF">D8674_031621</name>
</gene>
<dbReference type="AlphaFoldDB" id="A0A5N5F1Z6"/>
<comment type="caution">
    <text evidence="2">The sequence shown here is derived from an EMBL/GenBank/DDBJ whole genome shotgun (WGS) entry which is preliminary data.</text>
</comment>
<sequence length="79" mass="8798">MLMPQGQQHIRNATCRDLIERDNVSPEICPLSPPQLPIGRIYLSSFGQPLGWLRLRESSQLSAHGDSGGGDRRGPKRFT</sequence>
<evidence type="ECO:0000256" key="1">
    <source>
        <dbReference type="SAM" id="MobiDB-lite"/>
    </source>
</evidence>
<proteinExistence type="predicted"/>
<feature type="region of interest" description="Disordered" evidence="1">
    <location>
        <begin position="60"/>
        <end position="79"/>
    </location>
</feature>
<evidence type="ECO:0000313" key="2">
    <source>
        <dbReference type="EMBL" id="KAB2596171.1"/>
    </source>
</evidence>
<reference evidence="2 3" key="3">
    <citation type="submission" date="2019-11" db="EMBL/GenBank/DDBJ databases">
        <title>A de novo genome assembly of a pear dwarfing rootstock.</title>
        <authorList>
            <person name="Wang F."/>
            <person name="Wang J."/>
            <person name="Li S."/>
            <person name="Zhang Y."/>
            <person name="Fang M."/>
            <person name="Ma L."/>
            <person name="Zhao Y."/>
            <person name="Jiang S."/>
        </authorList>
    </citation>
    <scope>NUCLEOTIDE SEQUENCE [LARGE SCALE GENOMIC DNA]</scope>
    <source>
        <strain evidence="2">S2</strain>
        <tissue evidence="2">Leaf</tissue>
    </source>
</reference>
<reference evidence="3" key="2">
    <citation type="submission" date="2019-10" db="EMBL/GenBank/DDBJ databases">
        <title>A de novo genome assembly of a pear dwarfing rootstock.</title>
        <authorList>
            <person name="Wang F."/>
            <person name="Wang J."/>
            <person name="Li S."/>
            <person name="Zhang Y."/>
            <person name="Fang M."/>
            <person name="Ma L."/>
            <person name="Zhao Y."/>
            <person name="Jiang S."/>
        </authorList>
    </citation>
    <scope>NUCLEOTIDE SEQUENCE [LARGE SCALE GENOMIC DNA]</scope>
</reference>
<reference evidence="2 3" key="1">
    <citation type="submission" date="2019-09" db="EMBL/GenBank/DDBJ databases">
        <authorList>
            <person name="Ou C."/>
        </authorList>
    </citation>
    <scope>NUCLEOTIDE SEQUENCE [LARGE SCALE GENOMIC DNA]</scope>
    <source>
        <strain evidence="2">S2</strain>
        <tissue evidence="2">Leaf</tissue>
    </source>
</reference>
<accession>A0A5N5F1Z6</accession>
<name>A0A5N5F1Z6_9ROSA</name>
<organism evidence="2 3">
    <name type="scientific">Pyrus ussuriensis x Pyrus communis</name>
    <dbReference type="NCBI Taxonomy" id="2448454"/>
    <lineage>
        <taxon>Eukaryota</taxon>
        <taxon>Viridiplantae</taxon>
        <taxon>Streptophyta</taxon>
        <taxon>Embryophyta</taxon>
        <taxon>Tracheophyta</taxon>
        <taxon>Spermatophyta</taxon>
        <taxon>Magnoliopsida</taxon>
        <taxon>eudicotyledons</taxon>
        <taxon>Gunneridae</taxon>
        <taxon>Pentapetalae</taxon>
        <taxon>rosids</taxon>
        <taxon>fabids</taxon>
        <taxon>Rosales</taxon>
        <taxon>Rosaceae</taxon>
        <taxon>Amygdaloideae</taxon>
        <taxon>Maleae</taxon>
        <taxon>Pyrus</taxon>
    </lineage>
</organism>
<dbReference type="Proteomes" id="UP000327157">
    <property type="component" value="Chromosome 7"/>
</dbReference>